<evidence type="ECO:0000313" key="5">
    <source>
        <dbReference type="EMBL" id="QEW04501.1"/>
    </source>
</evidence>
<reference evidence="6" key="1">
    <citation type="submission" date="2019-09" db="EMBL/GenBank/DDBJ databases">
        <title>Mumia zhuanghuii sp. nov. isolated from the intestinal contents of plateau pika (Ochotona curzoniae) in the Qinghai-Tibet plateau of China.</title>
        <authorList>
            <person name="Tian Z."/>
        </authorList>
    </citation>
    <scope>NUCLEOTIDE SEQUENCE [LARGE SCALE GENOMIC DNA]</scope>
    <source>
        <strain evidence="6">L-031</strain>
    </source>
</reference>
<dbReference type="PANTHER" id="PTHR11699">
    <property type="entry name" value="ALDEHYDE DEHYDROGENASE-RELATED"/>
    <property type="match status" value="1"/>
</dbReference>
<dbReference type="InterPro" id="IPR016163">
    <property type="entry name" value="Ald_DH_C"/>
</dbReference>
<gene>
    <name evidence="5" type="ORF">F6J85_16390</name>
</gene>
<dbReference type="SUPFAM" id="SSF53720">
    <property type="entry name" value="ALDH-like"/>
    <property type="match status" value="1"/>
</dbReference>
<dbReference type="InterPro" id="IPR016161">
    <property type="entry name" value="Ald_DH/histidinol_DH"/>
</dbReference>
<dbReference type="EMBL" id="CP044232">
    <property type="protein sequence ID" value="QEW04501.1"/>
    <property type="molecule type" value="Genomic_DNA"/>
</dbReference>
<name>A0A5J6L7U6_9MICO</name>
<dbReference type="KEGG" id="mlz:F6J85_16390"/>
<dbReference type="InterPro" id="IPR029510">
    <property type="entry name" value="Ald_DH_CS_GLU"/>
</dbReference>
<dbReference type="GO" id="GO:0016620">
    <property type="term" value="F:oxidoreductase activity, acting on the aldehyde or oxo group of donors, NAD or NADP as acceptor"/>
    <property type="evidence" value="ECO:0007669"/>
    <property type="project" value="InterPro"/>
</dbReference>
<dbReference type="Pfam" id="PF00171">
    <property type="entry name" value="Aldedh"/>
    <property type="match status" value="1"/>
</dbReference>
<protein>
    <submittedName>
        <fullName evidence="5">Aldehyde dehydrogenase family protein</fullName>
    </submittedName>
</protein>
<evidence type="ECO:0000256" key="2">
    <source>
        <dbReference type="PROSITE-ProRule" id="PRU10007"/>
    </source>
</evidence>
<evidence type="ECO:0000313" key="6">
    <source>
        <dbReference type="Proteomes" id="UP000325516"/>
    </source>
</evidence>
<comment type="similarity">
    <text evidence="3">Belongs to the aldehyde dehydrogenase family.</text>
</comment>
<dbReference type="AlphaFoldDB" id="A0A5J6L7U6"/>
<organism evidence="5 6">
    <name type="scientific">Microbacterium lushaniae</name>
    <dbReference type="NCBI Taxonomy" id="2614639"/>
    <lineage>
        <taxon>Bacteria</taxon>
        <taxon>Bacillati</taxon>
        <taxon>Actinomycetota</taxon>
        <taxon>Actinomycetes</taxon>
        <taxon>Micrococcales</taxon>
        <taxon>Microbacteriaceae</taxon>
        <taxon>Microbacterium</taxon>
    </lineage>
</organism>
<evidence type="ECO:0000259" key="4">
    <source>
        <dbReference type="Pfam" id="PF00171"/>
    </source>
</evidence>
<accession>A0A5J6L7U6</accession>
<evidence type="ECO:0000256" key="1">
    <source>
        <dbReference type="ARBA" id="ARBA00023002"/>
    </source>
</evidence>
<dbReference type="InterPro" id="IPR016162">
    <property type="entry name" value="Ald_DH_N"/>
</dbReference>
<dbReference type="RefSeq" id="WP_150926683.1">
    <property type="nucleotide sequence ID" value="NZ_CP044232.1"/>
</dbReference>
<dbReference type="Proteomes" id="UP000325516">
    <property type="component" value="Chromosome"/>
</dbReference>
<dbReference type="Gene3D" id="3.40.309.10">
    <property type="entry name" value="Aldehyde Dehydrogenase, Chain A, domain 2"/>
    <property type="match status" value="1"/>
</dbReference>
<feature type="domain" description="Aldehyde dehydrogenase" evidence="4">
    <location>
        <begin position="24"/>
        <end position="485"/>
    </location>
</feature>
<dbReference type="PROSITE" id="PS00687">
    <property type="entry name" value="ALDEHYDE_DEHYDR_GLU"/>
    <property type="match status" value="1"/>
</dbReference>
<dbReference type="Gene3D" id="3.40.605.10">
    <property type="entry name" value="Aldehyde Dehydrogenase, Chain A, domain 1"/>
    <property type="match status" value="1"/>
</dbReference>
<proteinExistence type="inferred from homology"/>
<sequence>MTMVDEKAAGPVFGHLIAGAERSGERTFEVHNPSRTSEVVGVVADGTAADAVAAVEGAVSAATAWAATSVTERAERLLRIADAIDAHAARLIDLATRENGSVVSTIRREVAAAAESFRLVAAYLPAVLEPTAVDGAGAGEFVRVERRPYGVVACIVPWNAPVLLTANKLAPAIAAGNAVVLKPSPFAPLAVSLLAGLAAAELPPGVVNIVNGDADVVRALLADRRVRKVSFTGGGATARHIMRQASESLLPVHLELGGNDPAVVLEDADLAHTAERIALSAYRRAGQVCFATKRVYVPRSIAEEFRGLLVQSVDRMVVGDASDERADMGPVNNAGQFERVQALLERTRAAGRDVRVLGSQLDPARWADGYFLLPALVLDARHDDEVVREEQFGPILPVIECDDEEQAIALANDTDYGLCSSVWSRSPERALAVADRLEAGVTFVNSAMFSATGTREIPMGGWKQSGIGWEGSPHGIDEYLQFHSVDVQALPARGAA</sequence>
<feature type="active site" evidence="2">
    <location>
        <position position="255"/>
    </location>
</feature>
<keyword evidence="1 3" id="KW-0560">Oxidoreductase</keyword>
<dbReference type="InterPro" id="IPR015590">
    <property type="entry name" value="Aldehyde_DH_dom"/>
</dbReference>
<evidence type="ECO:0000256" key="3">
    <source>
        <dbReference type="RuleBase" id="RU003345"/>
    </source>
</evidence>
<keyword evidence="6" id="KW-1185">Reference proteome</keyword>